<sequence length="292" mass="33968">MLVKRRVALLGELLVEYGTVWDVGLVRSEKYLPEIMTRVPKTWMVRCGCDEKELDELVKRSHAMHHCGIDTTLHFANNHWTKIFDMAETEMRRKIDRETDPILRTKYLTIQKNVVNNRRMDKPSEVLKYFHKRFSEILGGERPNFQKKRRPSKVEVFTMANIIVTAANTKFSVDIDGVPLHVKEIGGRENERMDQSKEIIKNQPTIRSKRKRKKPGRHDGFVCDEDITLCSAHNLTLNDCLMCGVFSTGFPSHKRLQELKDLFAKYLEAGAEESYSKIAIETVKNNMQFIRL</sequence>
<dbReference type="AlphaFoldDB" id="A0A7R8CGI7"/>
<dbReference type="EMBL" id="HG994580">
    <property type="protein sequence ID" value="CAF2769784.1"/>
    <property type="molecule type" value="Genomic_DNA"/>
</dbReference>
<name>A0A7R8CGI7_LEPSM</name>
<evidence type="ECO:0000313" key="1">
    <source>
        <dbReference type="EMBL" id="CAF2769784.1"/>
    </source>
</evidence>
<protein>
    <submittedName>
        <fullName evidence="1">ENPEP</fullName>
        <ecNumber evidence="1">3.4.11.7</ecNumber>
    </submittedName>
</protein>
<keyword evidence="1" id="KW-0378">Hydrolase</keyword>
<accession>A0A7R8CGI7</accession>
<evidence type="ECO:0000313" key="2">
    <source>
        <dbReference type="Proteomes" id="UP000675881"/>
    </source>
</evidence>
<reference evidence="1" key="1">
    <citation type="submission" date="2021-02" db="EMBL/GenBank/DDBJ databases">
        <authorList>
            <person name="Bekaert M."/>
        </authorList>
    </citation>
    <scope>NUCLEOTIDE SEQUENCE</scope>
    <source>
        <strain evidence="1">IoA-00</strain>
    </source>
</reference>
<gene>
    <name evidence="1" type="ORF">LSAA_710</name>
</gene>
<dbReference type="Proteomes" id="UP000675881">
    <property type="component" value="Chromosome 1"/>
</dbReference>
<keyword evidence="1" id="KW-0645">Protease</keyword>
<organism evidence="1 2">
    <name type="scientific">Lepeophtheirus salmonis</name>
    <name type="common">Salmon louse</name>
    <name type="synonym">Caligus salmonis</name>
    <dbReference type="NCBI Taxonomy" id="72036"/>
    <lineage>
        <taxon>Eukaryota</taxon>
        <taxon>Metazoa</taxon>
        <taxon>Ecdysozoa</taxon>
        <taxon>Arthropoda</taxon>
        <taxon>Crustacea</taxon>
        <taxon>Multicrustacea</taxon>
        <taxon>Hexanauplia</taxon>
        <taxon>Copepoda</taxon>
        <taxon>Siphonostomatoida</taxon>
        <taxon>Caligidae</taxon>
        <taxon>Lepeophtheirus</taxon>
    </lineage>
</organism>
<keyword evidence="1" id="KW-0031">Aminopeptidase</keyword>
<dbReference type="EC" id="3.4.11.7" evidence="1"/>
<dbReference type="GO" id="GO:0004230">
    <property type="term" value="F:glutamyl aminopeptidase activity"/>
    <property type="evidence" value="ECO:0007669"/>
    <property type="project" value="UniProtKB-EC"/>
</dbReference>
<proteinExistence type="predicted"/>
<keyword evidence="2" id="KW-1185">Reference proteome</keyword>